<comment type="similarity">
    <text evidence="2">Belongs to the UbiA prenyltransferase family.</text>
</comment>
<evidence type="ECO:0000256" key="12">
    <source>
        <dbReference type="SAM" id="Phobius"/>
    </source>
</evidence>
<dbReference type="PIRSF" id="PIRSF001773">
    <property type="entry name" value="COX10"/>
    <property type="match status" value="1"/>
</dbReference>
<feature type="transmembrane region" description="Helical" evidence="12">
    <location>
        <begin position="283"/>
        <end position="300"/>
    </location>
</feature>
<evidence type="ECO:0000256" key="6">
    <source>
        <dbReference type="ARBA" id="ARBA00022946"/>
    </source>
</evidence>
<keyword evidence="7 12" id="KW-1133">Transmembrane helix</keyword>
<feature type="transmembrane region" description="Helical" evidence="12">
    <location>
        <begin position="234"/>
        <end position="254"/>
    </location>
</feature>
<feature type="transmembrane region" description="Helical" evidence="12">
    <location>
        <begin position="130"/>
        <end position="149"/>
    </location>
</feature>
<evidence type="ECO:0000313" key="14">
    <source>
        <dbReference type="Proteomes" id="UP000789572"/>
    </source>
</evidence>
<evidence type="ECO:0000256" key="3">
    <source>
        <dbReference type="ARBA" id="ARBA00016335"/>
    </source>
</evidence>
<dbReference type="InterPro" id="IPR044878">
    <property type="entry name" value="UbiA_sf"/>
</dbReference>
<feature type="transmembrane region" description="Helical" evidence="12">
    <location>
        <begin position="37"/>
        <end position="55"/>
    </location>
</feature>
<evidence type="ECO:0000256" key="10">
    <source>
        <dbReference type="ARBA" id="ARBA00023136"/>
    </source>
</evidence>
<dbReference type="FunFam" id="1.10.357.140:FF:000004">
    <property type="entry name" value="Protoheme IX farnesyltransferase, mitochondrial"/>
    <property type="match status" value="1"/>
</dbReference>
<dbReference type="GO" id="GO:0006784">
    <property type="term" value="P:heme A biosynthetic process"/>
    <property type="evidence" value="ECO:0007669"/>
    <property type="project" value="TreeGrafter"/>
</dbReference>
<evidence type="ECO:0000256" key="5">
    <source>
        <dbReference type="ARBA" id="ARBA00022692"/>
    </source>
</evidence>
<evidence type="ECO:0000256" key="11">
    <source>
        <dbReference type="ARBA" id="ARBA00030253"/>
    </source>
</evidence>
<dbReference type="PROSITE" id="PS00943">
    <property type="entry name" value="UBIA"/>
    <property type="match status" value="1"/>
</dbReference>
<reference evidence="13" key="1">
    <citation type="submission" date="2021-06" db="EMBL/GenBank/DDBJ databases">
        <authorList>
            <person name="Kallberg Y."/>
            <person name="Tangrot J."/>
            <person name="Rosling A."/>
        </authorList>
    </citation>
    <scope>NUCLEOTIDE SEQUENCE</scope>
    <source>
        <strain evidence="13">IA702</strain>
    </source>
</reference>
<evidence type="ECO:0000256" key="1">
    <source>
        <dbReference type="ARBA" id="ARBA00004225"/>
    </source>
</evidence>
<evidence type="ECO:0000313" key="13">
    <source>
        <dbReference type="EMBL" id="CAG8518808.1"/>
    </source>
</evidence>
<protein>
    <recommendedName>
        <fullName evidence="3">Protoheme IX farnesyltransferase, mitochondrial</fullName>
    </recommendedName>
    <alternativeName>
        <fullName evidence="11">Heme O synthase</fullName>
    </alternativeName>
</protein>
<name>A0A9N9A6V5_9GLOM</name>
<dbReference type="InterPro" id="IPR006369">
    <property type="entry name" value="Protohaem_IX_farnesylTrfase"/>
</dbReference>
<organism evidence="13 14">
    <name type="scientific">Paraglomus occultum</name>
    <dbReference type="NCBI Taxonomy" id="144539"/>
    <lineage>
        <taxon>Eukaryota</taxon>
        <taxon>Fungi</taxon>
        <taxon>Fungi incertae sedis</taxon>
        <taxon>Mucoromycota</taxon>
        <taxon>Glomeromycotina</taxon>
        <taxon>Glomeromycetes</taxon>
        <taxon>Paraglomerales</taxon>
        <taxon>Paraglomeraceae</taxon>
        <taxon>Paraglomus</taxon>
    </lineage>
</organism>
<keyword evidence="14" id="KW-1185">Reference proteome</keyword>
<dbReference type="Proteomes" id="UP000789572">
    <property type="component" value="Unassembled WGS sequence"/>
</dbReference>
<keyword evidence="6" id="KW-0809">Transit peptide</keyword>
<dbReference type="PANTHER" id="PTHR43448">
    <property type="entry name" value="PROTOHEME IX FARNESYLTRANSFERASE, MITOCHONDRIAL"/>
    <property type="match status" value="1"/>
</dbReference>
<dbReference type="NCBIfam" id="TIGR01473">
    <property type="entry name" value="cyoE_ctaB"/>
    <property type="match status" value="1"/>
</dbReference>
<sequence length="323" mass="35878">MQHRISTLDAEIKYKPIPPLTVASLAKAYKDLAKAKLAALVVLTSMCGYAMAPAATDLSCLFATTVGTGLCVASANAINQWIEFPYDAQMSRTRNRVLVRRALTPLHAFTFGTITGIAGVGILTSFVNPLTAFLGAANIVLYTCIYTPMKRVAIVNTWLGSIVGAIPPMMGWTACTNSLDAGAWTLGALLYAWQFPHFNSLAWNLREDYSKAGYRMMAVTDPVLNARVSLRHNLALFPLCYLAPYIGMTTWWFALDSTVINSILLFRSFKFWYDSNDRTARDLFFGSLIHLPIILALMMFHKNNTEAEYWIEVEEDENDKGGE</sequence>
<evidence type="ECO:0000256" key="7">
    <source>
        <dbReference type="ARBA" id="ARBA00022989"/>
    </source>
</evidence>
<dbReference type="EMBL" id="CAJVPJ010000384">
    <property type="protein sequence ID" value="CAG8518808.1"/>
    <property type="molecule type" value="Genomic_DNA"/>
</dbReference>
<dbReference type="InterPro" id="IPR016315">
    <property type="entry name" value="Protohaem_IX_farnesylTrfase_mt"/>
</dbReference>
<feature type="transmembrane region" description="Helical" evidence="12">
    <location>
        <begin position="61"/>
        <end position="82"/>
    </location>
</feature>
<dbReference type="AlphaFoldDB" id="A0A9N9A6V5"/>
<dbReference type="CDD" id="cd13957">
    <property type="entry name" value="PT_UbiA_Cox10"/>
    <property type="match status" value="1"/>
</dbReference>
<dbReference type="Pfam" id="PF01040">
    <property type="entry name" value="UbiA"/>
    <property type="match status" value="1"/>
</dbReference>
<feature type="transmembrane region" description="Helical" evidence="12">
    <location>
        <begin position="103"/>
        <end position="124"/>
    </location>
</feature>
<dbReference type="GO" id="GO:0008495">
    <property type="term" value="F:protoheme IX farnesyltransferase activity"/>
    <property type="evidence" value="ECO:0007669"/>
    <property type="project" value="InterPro"/>
</dbReference>
<keyword evidence="5 12" id="KW-0812">Transmembrane</keyword>
<evidence type="ECO:0000256" key="2">
    <source>
        <dbReference type="ARBA" id="ARBA00005985"/>
    </source>
</evidence>
<evidence type="ECO:0000256" key="9">
    <source>
        <dbReference type="ARBA" id="ARBA00023133"/>
    </source>
</evidence>
<dbReference type="InterPro" id="IPR030470">
    <property type="entry name" value="UbiA_prenylTrfase_CS"/>
</dbReference>
<proteinExistence type="inferred from homology"/>
<keyword evidence="8" id="KW-0496">Mitochondrion</keyword>
<dbReference type="InterPro" id="IPR000537">
    <property type="entry name" value="UbiA_prenyltransferase"/>
</dbReference>
<evidence type="ECO:0000256" key="4">
    <source>
        <dbReference type="ARBA" id="ARBA00022679"/>
    </source>
</evidence>
<dbReference type="GO" id="GO:0031966">
    <property type="term" value="C:mitochondrial membrane"/>
    <property type="evidence" value="ECO:0007669"/>
    <property type="project" value="UniProtKB-SubCell"/>
</dbReference>
<keyword evidence="9" id="KW-0350">Heme biosynthesis</keyword>
<comment type="subcellular location">
    <subcellularLocation>
        <location evidence="1">Mitochondrion membrane</location>
        <topology evidence="1">Multi-pass membrane protein</topology>
    </subcellularLocation>
</comment>
<dbReference type="OrthoDB" id="5211at2759"/>
<evidence type="ECO:0000256" key="8">
    <source>
        <dbReference type="ARBA" id="ARBA00023128"/>
    </source>
</evidence>
<dbReference type="PANTHER" id="PTHR43448:SF2">
    <property type="entry name" value="PROTOHEME IX FARNESYLTRANSFERASE, MITOCHONDRIAL"/>
    <property type="match status" value="1"/>
</dbReference>
<accession>A0A9N9A6V5</accession>
<comment type="caution">
    <text evidence="13">The sequence shown here is derived from an EMBL/GenBank/DDBJ whole genome shotgun (WGS) entry which is preliminary data.</text>
</comment>
<dbReference type="Gene3D" id="1.10.357.140">
    <property type="entry name" value="UbiA prenyltransferase"/>
    <property type="match status" value="1"/>
</dbReference>
<gene>
    <name evidence="13" type="ORF">POCULU_LOCUS3459</name>
</gene>
<dbReference type="HAMAP" id="MF_00154">
    <property type="entry name" value="CyoE_CtaB"/>
    <property type="match status" value="1"/>
</dbReference>
<keyword evidence="10 12" id="KW-0472">Membrane</keyword>
<keyword evidence="4" id="KW-0808">Transferase</keyword>